<dbReference type="Proteomes" id="UP000035721">
    <property type="component" value="Unassembled WGS sequence"/>
</dbReference>
<dbReference type="SUPFAM" id="SSF140453">
    <property type="entry name" value="EsxAB dimer-like"/>
    <property type="match status" value="1"/>
</dbReference>
<evidence type="ECO:0000313" key="1">
    <source>
        <dbReference type="EMBL" id="CCH78129.1"/>
    </source>
</evidence>
<protein>
    <submittedName>
        <fullName evidence="1">Uncharacterized protein</fullName>
    </submittedName>
</protein>
<gene>
    <name evidence="1" type="ORF">BN12_2570002</name>
</gene>
<comment type="caution">
    <text evidence="1">The sequence shown here is derived from an EMBL/GenBank/DDBJ whole genome shotgun (WGS) entry which is preliminary data.</text>
</comment>
<proteinExistence type="predicted"/>
<name>A0A077M1Q2_9MICO</name>
<dbReference type="EMBL" id="CAJB01000176">
    <property type="protein sequence ID" value="CCH78129.1"/>
    <property type="molecule type" value="Genomic_DNA"/>
</dbReference>
<dbReference type="AlphaFoldDB" id="A0A077M1Q2"/>
<dbReference type="InterPro" id="IPR036689">
    <property type="entry name" value="ESAT-6-like_sf"/>
</dbReference>
<keyword evidence="2" id="KW-1185">Reference proteome</keyword>
<dbReference type="RefSeq" id="WP_048555093.1">
    <property type="nucleotide sequence ID" value="NZ_HF570958.1"/>
</dbReference>
<sequence length="97" mass="9674">MTQLEVDADAVAALGARLADVADGLRTLPAHVGLAEGIPPGATAAALDAVLGDWAHERTILADELTRLGALARAAGAAYLSAEDAATASFRGGEPDP</sequence>
<accession>A0A077M1Q2</accession>
<evidence type="ECO:0000313" key="2">
    <source>
        <dbReference type="Proteomes" id="UP000035721"/>
    </source>
</evidence>
<organism evidence="1 2">
    <name type="scientific">Nostocoides japonicum T1-X7</name>
    <dbReference type="NCBI Taxonomy" id="1194083"/>
    <lineage>
        <taxon>Bacteria</taxon>
        <taxon>Bacillati</taxon>
        <taxon>Actinomycetota</taxon>
        <taxon>Actinomycetes</taxon>
        <taxon>Micrococcales</taxon>
        <taxon>Intrasporangiaceae</taxon>
        <taxon>Nostocoides</taxon>
    </lineage>
</organism>
<reference evidence="1 2" key="1">
    <citation type="journal article" date="2013" name="ISME J.">
        <title>A metabolic model for members of the genus Tetrasphaera involved in enhanced biological phosphorus removal.</title>
        <authorList>
            <person name="Kristiansen R."/>
            <person name="Nguyen H.T.T."/>
            <person name="Saunders A.M."/>
            <person name="Nielsen J.L."/>
            <person name="Wimmer R."/>
            <person name="Le V.Q."/>
            <person name="McIlroy S.J."/>
            <person name="Petrovski S."/>
            <person name="Seviour R.J."/>
            <person name="Calteau A."/>
            <person name="Nielsen K.L."/>
            <person name="Nielsen P.H."/>
        </authorList>
    </citation>
    <scope>NUCLEOTIDE SEQUENCE [LARGE SCALE GENOMIC DNA]</scope>
    <source>
        <strain evidence="1 2">T1-X7</strain>
    </source>
</reference>